<evidence type="ECO:0000256" key="2">
    <source>
        <dbReference type="ARBA" id="ARBA00022840"/>
    </source>
</evidence>
<name>A0A3N9THQ6_9VIBR</name>
<dbReference type="Pfam" id="PF02954">
    <property type="entry name" value="HTH_8"/>
    <property type="match status" value="1"/>
</dbReference>
<dbReference type="PANTHER" id="PTHR32071">
    <property type="entry name" value="TRANSCRIPTIONAL REGULATORY PROTEIN"/>
    <property type="match status" value="1"/>
</dbReference>
<dbReference type="InterPro" id="IPR025943">
    <property type="entry name" value="Sigma_54_int_dom_ATP-bd_2"/>
</dbReference>
<evidence type="ECO:0000313" key="7">
    <source>
        <dbReference type="EMBL" id="RQW63424.1"/>
    </source>
</evidence>
<dbReference type="SUPFAM" id="SSF46689">
    <property type="entry name" value="Homeodomain-like"/>
    <property type="match status" value="1"/>
</dbReference>
<evidence type="ECO:0000256" key="3">
    <source>
        <dbReference type="ARBA" id="ARBA00023015"/>
    </source>
</evidence>
<dbReference type="PROSITE" id="PS00676">
    <property type="entry name" value="SIGMA54_INTERACT_2"/>
    <property type="match status" value="1"/>
</dbReference>
<dbReference type="RefSeq" id="WP_124936888.1">
    <property type="nucleotide sequence ID" value="NZ_RJVQ01000003.1"/>
</dbReference>
<dbReference type="Gene3D" id="1.10.10.60">
    <property type="entry name" value="Homeodomain-like"/>
    <property type="match status" value="1"/>
</dbReference>
<dbReference type="FunFam" id="3.40.50.300:FF:000006">
    <property type="entry name" value="DNA-binding transcriptional regulator NtrC"/>
    <property type="match status" value="1"/>
</dbReference>
<dbReference type="OrthoDB" id="9804019at2"/>
<dbReference type="AlphaFoldDB" id="A0A3N9THQ6"/>
<dbReference type="SUPFAM" id="SSF52540">
    <property type="entry name" value="P-loop containing nucleoside triphosphate hydrolases"/>
    <property type="match status" value="1"/>
</dbReference>
<dbReference type="GO" id="GO:0043565">
    <property type="term" value="F:sequence-specific DNA binding"/>
    <property type="evidence" value="ECO:0007669"/>
    <property type="project" value="InterPro"/>
</dbReference>
<dbReference type="Pfam" id="PF00158">
    <property type="entry name" value="Sigma54_activat"/>
    <property type="match status" value="1"/>
</dbReference>
<comment type="caution">
    <text evidence="7">The sequence shown here is derived from an EMBL/GenBank/DDBJ whole genome shotgun (WGS) entry which is preliminary data.</text>
</comment>
<dbReference type="GO" id="GO:0006355">
    <property type="term" value="P:regulation of DNA-templated transcription"/>
    <property type="evidence" value="ECO:0007669"/>
    <property type="project" value="InterPro"/>
</dbReference>
<dbReference type="PANTHER" id="PTHR32071:SF38">
    <property type="entry name" value="PSP OPERON TRANSCRIPTIONAL ACTIVATOR"/>
    <property type="match status" value="1"/>
</dbReference>
<keyword evidence="1" id="KW-0547">Nucleotide-binding</keyword>
<dbReference type="NCBIfam" id="TIGR02974">
    <property type="entry name" value="phageshock_pspF"/>
    <property type="match status" value="1"/>
</dbReference>
<dbReference type="PROSITE" id="PS50045">
    <property type="entry name" value="SIGMA54_INTERACT_4"/>
    <property type="match status" value="1"/>
</dbReference>
<dbReference type="InterPro" id="IPR003593">
    <property type="entry name" value="AAA+_ATPase"/>
</dbReference>
<organism evidence="7 8">
    <name type="scientific">Vibrio viridaestus</name>
    <dbReference type="NCBI Taxonomy" id="2487322"/>
    <lineage>
        <taxon>Bacteria</taxon>
        <taxon>Pseudomonadati</taxon>
        <taxon>Pseudomonadota</taxon>
        <taxon>Gammaproteobacteria</taxon>
        <taxon>Vibrionales</taxon>
        <taxon>Vibrionaceae</taxon>
        <taxon>Vibrio</taxon>
    </lineage>
</organism>
<dbReference type="EMBL" id="RJVQ01000003">
    <property type="protein sequence ID" value="RQW63424.1"/>
    <property type="molecule type" value="Genomic_DNA"/>
</dbReference>
<evidence type="ECO:0000256" key="4">
    <source>
        <dbReference type="ARBA" id="ARBA00023125"/>
    </source>
</evidence>
<dbReference type="CDD" id="cd00009">
    <property type="entry name" value="AAA"/>
    <property type="match status" value="1"/>
</dbReference>
<keyword evidence="3" id="KW-0805">Transcription regulation</keyword>
<keyword evidence="5" id="KW-0804">Transcription</keyword>
<dbReference type="InterPro" id="IPR014317">
    <property type="entry name" value="Transcription_activator_PspF"/>
</dbReference>
<dbReference type="InterPro" id="IPR009057">
    <property type="entry name" value="Homeodomain-like_sf"/>
</dbReference>
<evidence type="ECO:0000256" key="5">
    <source>
        <dbReference type="ARBA" id="ARBA00023163"/>
    </source>
</evidence>
<reference evidence="7 8" key="1">
    <citation type="submission" date="2018-11" db="EMBL/GenBank/DDBJ databases">
        <title>Vibrio LJC006 sp. nov., isolated from seawater during the bloom of the enteromorpha.</title>
        <authorList>
            <person name="Liang J."/>
        </authorList>
    </citation>
    <scope>NUCLEOTIDE SEQUENCE [LARGE SCALE GENOMIC DNA]</scope>
    <source>
        <strain evidence="7 8">LJC006</strain>
    </source>
</reference>
<protein>
    <submittedName>
        <fullName evidence="7">Phage shock protein operon transcriptional activator</fullName>
    </submittedName>
</protein>
<keyword evidence="4" id="KW-0238">DNA-binding</keyword>
<evidence type="ECO:0000256" key="1">
    <source>
        <dbReference type="ARBA" id="ARBA00022741"/>
    </source>
</evidence>
<dbReference type="Proteomes" id="UP000281112">
    <property type="component" value="Unassembled WGS sequence"/>
</dbReference>
<dbReference type="InterPro" id="IPR002197">
    <property type="entry name" value="HTH_Fis"/>
</dbReference>
<dbReference type="PROSITE" id="PS00688">
    <property type="entry name" value="SIGMA54_INTERACT_3"/>
    <property type="match status" value="1"/>
</dbReference>
<accession>A0A3N9THQ6</accession>
<dbReference type="InterPro" id="IPR058031">
    <property type="entry name" value="AAA_lid_NorR"/>
</dbReference>
<dbReference type="Gene3D" id="3.40.50.300">
    <property type="entry name" value="P-loop containing nucleotide triphosphate hydrolases"/>
    <property type="match status" value="1"/>
</dbReference>
<evidence type="ECO:0000259" key="6">
    <source>
        <dbReference type="PROSITE" id="PS50045"/>
    </source>
</evidence>
<gene>
    <name evidence="7" type="primary">pspF</name>
    <name evidence="7" type="ORF">EES38_09245</name>
</gene>
<keyword evidence="2" id="KW-0067">ATP-binding</keyword>
<dbReference type="InterPro" id="IPR002078">
    <property type="entry name" value="Sigma_54_int"/>
</dbReference>
<keyword evidence="8" id="KW-1185">Reference proteome</keyword>
<dbReference type="GO" id="GO:0005524">
    <property type="term" value="F:ATP binding"/>
    <property type="evidence" value="ECO:0007669"/>
    <property type="project" value="UniProtKB-KW"/>
</dbReference>
<sequence>MNRRNNLIGESPAFLNVLEKVSILAKAERPVLIVGERGSGKELIASRLHFLSTRWDKPYVTMNCAAMSKELVDSELFGHEAGSFTGARSQHSGKFERAEKGTLFLDEIATAPLHVQEKLLRVVEYGEYERVGGSKTLYSDVRLISATNEDLTELIKQNRFREDLLDRLTFDVIHVPPLRYRKEDIMLLAQHFAIKMCKEINRSFFAGFSKTVEQELLDYNWPGNVRQLRNVVERAVFLNSDPNQPVTTIVLEPLKSPFVSAQDKPDEANKPLYTLPMNLKDWLESTEQQILSQTLASNNLNQKDTAHQLGLSYHQLRGLVRKYGIPTKNS</sequence>
<dbReference type="InterPro" id="IPR027417">
    <property type="entry name" value="P-loop_NTPase"/>
</dbReference>
<feature type="domain" description="Sigma-54 factor interaction" evidence="6">
    <location>
        <begin position="7"/>
        <end position="237"/>
    </location>
</feature>
<evidence type="ECO:0000313" key="8">
    <source>
        <dbReference type="Proteomes" id="UP000281112"/>
    </source>
</evidence>
<dbReference type="InterPro" id="IPR025944">
    <property type="entry name" value="Sigma_54_int_dom_CS"/>
</dbReference>
<dbReference type="Pfam" id="PF25601">
    <property type="entry name" value="AAA_lid_14"/>
    <property type="match status" value="1"/>
</dbReference>
<dbReference type="Gene3D" id="1.10.8.60">
    <property type="match status" value="1"/>
</dbReference>
<proteinExistence type="predicted"/>
<dbReference type="SMART" id="SM00382">
    <property type="entry name" value="AAA"/>
    <property type="match status" value="1"/>
</dbReference>